<name>A0A6A3VV93_9STRA</name>
<dbReference type="Proteomes" id="UP000437068">
    <property type="component" value="Unassembled WGS sequence"/>
</dbReference>
<evidence type="ECO:0000313" key="13">
    <source>
        <dbReference type="Proteomes" id="UP000440732"/>
    </source>
</evidence>
<dbReference type="Proteomes" id="UP000441208">
    <property type="component" value="Unassembled WGS sequence"/>
</dbReference>
<protein>
    <submittedName>
        <fullName evidence="6">Uncharacterized protein</fullName>
    </submittedName>
</protein>
<evidence type="ECO:0000313" key="14">
    <source>
        <dbReference type="Proteomes" id="UP000441208"/>
    </source>
</evidence>
<evidence type="ECO:0000313" key="7">
    <source>
        <dbReference type="EMBL" id="KAE9270756.1"/>
    </source>
</evidence>
<dbReference type="EMBL" id="QXGB01004279">
    <property type="protein sequence ID" value="KAE9166852.1"/>
    <property type="molecule type" value="Genomic_DNA"/>
</dbReference>
<evidence type="ECO:0000313" key="12">
    <source>
        <dbReference type="Proteomes" id="UP000440367"/>
    </source>
</evidence>
<dbReference type="EMBL" id="QXFY01004332">
    <property type="protein sequence ID" value="KAE9278182.1"/>
    <property type="molecule type" value="Genomic_DNA"/>
</dbReference>
<accession>A0A6A3VV93</accession>
<evidence type="ECO:0000313" key="6">
    <source>
        <dbReference type="EMBL" id="KAE9172525.1"/>
    </source>
</evidence>
<evidence type="ECO:0000313" key="1">
    <source>
        <dbReference type="EMBL" id="KAE8920208.1"/>
    </source>
</evidence>
<evidence type="ECO:0000313" key="3">
    <source>
        <dbReference type="EMBL" id="KAE9065329.1"/>
    </source>
</evidence>
<dbReference type="EMBL" id="QXFZ01004188">
    <property type="protein sequence ID" value="KAE9065329.1"/>
    <property type="molecule type" value="Genomic_DNA"/>
</dbReference>
<comment type="caution">
    <text evidence="6">The sequence shown here is derived from an EMBL/GenBank/DDBJ whole genome shotgun (WGS) entry which is preliminary data.</text>
</comment>
<sequence>MMVARGPVAWAARQQSVVAQSTAEAEYVALCEVCLEGKSLLSILTEAVPEQQVELTLGVDNQAAIALASNPTYNRKTRHI</sequence>
<dbReference type="CDD" id="cd09272">
    <property type="entry name" value="RNase_HI_RT_Ty1"/>
    <property type="match status" value="1"/>
</dbReference>
<gene>
    <name evidence="7" type="ORF">PF001_g28672</name>
    <name evidence="6" type="ORF">PF002_g29545</name>
    <name evidence="5" type="ORF">PF005_g29026</name>
    <name evidence="4" type="ORF">PF006_g28694</name>
    <name evidence="3" type="ORF">PF007_g28881</name>
    <name evidence="8" type="ORF">PF008_g28675</name>
    <name evidence="1" type="ORF">PF009_g29495</name>
    <name evidence="2" type="ORF">PF011_g28096</name>
</gene>
<evidence type="ECO:0000313" key="8">
    <source>
        <dbReference type="EMBL" id="KAE9278182.1"/>
    </source>
</evidence>
<evidence type="ECO:0000313" key="5">
    <source>
        <dbReference type="EMBL" id="KAE9166852.1"/>
    </source>
</evidence>
<dbReference type="OrthoDB" id="114564at2759"/>
<dbReference type="AlphaFoldDB" id="A0A6A3VV93"/>
<evidence type="ECO:0000313" key="9">
    <source>
        <dbReference type="Proteomes" id="UP000429523"/>
    </source>
</evidence>
<evidence type="ECO:0000313" key="2">
    <source>
        <dbReference type="EMBL" id="KAE8965987.1"/>
    </source>
</evidence>
<dbReference type="EMBL" id="QXGD01004095">
    <property type="protein sequence ID" value="KAE9172525.1"/>
    <property type="molecule type" value="Genomic_DNA"/>
</dbReference>
<dbReference type="EMBL" id="QXFW01004370">
    <property type="protein sequence ID" value="KAE8965987.1"/>
    <property type="molecule type" value="Genomic_DNA"/>
</dbReference>
<evidence type="ECO:0000313" key="15">
    <source>
        <dbReference type="Proteomes" id="UP000460718"/>
    </source>
</evidence>
<dbReference type="Proteomes" id="UP000440732">
    <property type="component" value="Unassembled WGS sequence"/>
</dbReference>
<dbReference type="Proteomes" id="UP000486351">
    <property type="component" value="Unassembled WGS sequence"/>
</dbReference>
<dbReference type="Proteomes" id="UP000433483">
    <property type="component" value="Unassembled WGS sequence"/>
</dbReference>
<dbReference type="EMBL" id="QXGF01004158">
    <property type="protein sequence ID" value="KAE8920208.1"/>
    <property type="molecule type" value="Genomic_DNA"/>
</dbReference>
<evidence type="ECO:0000313" key="10">
    <source>
        <dbReference type="Proteomes" id="UP000433483"/>
    </source>
</evidence>
<evidence type="ECO:0000313" key="4">
    <source>
        <dbReference type="EMBL" id="KAE9073626.1"/>
    </source>
</evidence>
<keyword evidence="10" id="KW-1185">Reference proteome</keyword>
<proteinExistence type="predicted"/>
<dbReference type="EMBL" id="QXGE01004400">
    <property type="protein sequence ID" value="KAE9270756.1"/>
    <property type="molecule type" value="Genomic_DNA"/>
</dbReference>
<dbReference type="Proteomes" id="UP000440367">
    <property type="component" value="Unassembled WGS sequence"/>
</dbReference>
<dbReference type="Proteomes" id="UP000429523">
    <property type="component" value="Unassembled WGS sequence"/>
</dbReference>
<dbReference type="Proteomes" id="UP000460718">
    <property type="component" value="Unassembled WGS sequence"/>
</dbReference>
<dbReference type="EMBL" id="QXGA01004414">
    <property type="protein sequence ID" value="KAE9073626.1"/>
    <property type="molecule type" value="Genomic_DNA"/>
</dbReference>
<reference evidence="9 10" key="1">
    <citation type="submission" date="2018-08" db="EMBL/GenBank/DDBJ databases">
        <title>Genomic investigation of the strawberry pathogen Phytophthora fragariae indicates pathogenicity is determined by transcriptional variation in three key races.</title>
        <authorList>
            <person name="Adams T.M."/>
            <person name="Armitage A.D."/>
            <person name="Sobczyk M.K."/>
            <person name="Bates H.J."/>
            <person name="Dunwell J.M."/>
            <person name="Nellist C.F."/>
            <person name="Harrison R.J."/>
        </authorList>
    </citation>
    <scope>NUCLEOTIDE SEQUENCE [LARGE SCALE GENOMIC DNA]</scope>
    <source>
        <strain evidence="7 11">A4</strain>
        <strain evidence="6 12">BC-1</strain>
        <strain evidence="5 10">NOV-27</strain>
        <strain evidence="4 13">NOV-5</strain>
        <strain evidence="3 14">NOV-71</strain>
        <strain evidence="8 16">NOV-77</strain>
        <strain evidence="1 9">NOV-9</strain>
        <strain evidence="2 15">SCRP245</strain>
    </source>
</reference>
<evidence type="ECO:0000313" key="11">
    <source>
        <dbReference type="Proteomes" id="UP000437068"/>
    </source>
</evidence>
<evidence type="ECO:0000313" key="16">
    <source>
        <dbReference type="Proteomes" id="UP000486351"/>
    </source>
</evidence>
<organism evidence="6 12">
    <name type="scientific">Phytophthora fragariae</name>
    <dbReference type="NCBI Taxonomy" id="53985"/>
    <lineage>
        <taxon>Eukaryota</taxon>
        <taxon>Sar</taxon>
        <taxon>Stramenopiles</taxon>
        <taxon>Oomycota</taxon>
        <taxon>Peronosporomycetes</taxon>
        <taxon>Peronosporales</taxon>
        <taxon>Peronosporaceae</taxon>
        <taxon>Phytophthora</taxon>
    </lineage>
</organism>